<keyword evidence="2" id="KW-1185">Reference proteome</keyword>
<sequence length="60" mass="6780">MWELFGTQCVGCLPPCSFFCRRTTGCEQLPPSDGCWFQDFVSKEGGRSWSGTRDGDPKKR</sequence>
<evidence type="ECO:0000313" key="1">
    <source>
        <dbReference type="EMBL" id="KAH0896974.1"/>
    </source>
</evidence>
<accession>A0ABQ8AWU6</accession>
<evidence type="ECO:0000313" key="2">
    <source>
        <dbReference type="Proteomes" id="UP000824890"/>
    </source>
</evidence>
<gene>
    <name evidence="1" type="ORF">HID58_046542</name>
</gene>
<dbReference type="EMBL" id="JAGKQM010000012">
    <property type="protein sequence ID" value="KAH0896974.1"/>
    <property type="molecule type" value="Genomic_DNA"/>
</dbReference>
<protein>
    <submittedName>
        <fullName evidence="1">Uncharacterized protein</fullName>
    </submittedName>
</protein>
<comment type="caution">
    <text evidence="1">The sequence shown here is derived from an EMBL/GenBank/DDBJ whole genome shotgun (WGS) entry which is preliminary data.</text>
</comment>
<reference evidence="1 2" key="1">
    <citation type="submission" date="2021-05" db="EMBL/GenBank/DDBJ databases">
        <title>Genome Assembly of Synthetic Allotetraploid Brassica napus Reveals Homoeologous Exchanges between Subgenomes.</title>
        <authorList>
            <person name="Davis J.T."/>
        </authorList>
    </citation>
    <scope>NUCLEOTIDE SEQUENCE [LARGE SCALE GENOMIC DNA]</scope>
    <source>
        <strain evidence="2">cv. Da-Ae</strain>
        <tissue evidence="1">Seedling</tissue>
    </source>
</reference>
<organism evidence="1 2">
    <name type="scientific">Brassica napus</name>
    <name type="common">Rape</name>
    <dbReference type="NCBI Taxonomy" id="3708"/>
    <lineage>
        <taxon>Eukaryota</taxon>
        <taxon>Viridiplantae</taxon>
        <taxon>Streptophyta</taxon>
        <taxon>Embryophyta</taxon>
        <taxon>Tracheophyta</taxon>
        <taxon>Spermatophyta</taxon>
        <taxon>Magnoliopsida</taxon>
        <taxon>eudicotyledons</taxon>
        <taxon>Gunneridae</taxon>
        <taxon>Pentapetalae</taxon>
        <taxon>rosids</taxon>
        <taxon>malvids</taxon>
        <taxon>Brassicales</taxon>
        <taxon>Brassicaceae</taxon>
        <taxon>Brassiceae</taxon>
        <taxon>Brassica</taxon>
    </lineage>
</organism>
<name>A0ABQ8AWU6_BRANA</name>
<proteinExistence type="predicted"/>
<dbReference type="Proteomes" id="UP000824890">
    <property type="component" value="Unassembled WGS sequence"/>
</dbReference>